<dbReference type="KEGG" id="oho:Oweho_3443"/>
<dbReference type="CDD" id="cd00156">
    <property type="entry name" value="REC"/>
    <property type="match status" value="1"/>
</dbReference>
<dbReference type="RefSeq" id="WP_014203739.1">
    <property type="nucleotide sequence ID" value="NC_016599.1"/>
</dbReference>
<keyword evidence="10" id="KW-1185">Reference proteome</keyword>
<dbReference type="Proteomes" id="UP000005631">
    <property type="component" value="Chromosome"/>
</dbReference>
<dbReference type="InterPro" id="IPR027417">
    <property type="entry name" value="P-loop_NTPase"/>
</dbReference>
<accession>G8R5S6</accession>
<dbReference type="Gene3D" id="1.10.10.60">
    <property type="entry name" value="Homeodomain-like"/>
    <property type="match status" value="1"/>
</dbReference>
<dbReference type="STRING" id="926562.Oweho_3443"/>
<evidence type="ECO:0000256" key="2">
    <source>
        <dbReference type="ARBA" id="ARBA00022840"/>
    </source>
</evidence>
<dbReference type="Gene3D" id="3.40.50.300">
    <property type="entry name" value="P-loop containing nucleotide triphosphate hydrolases"/>
    <property type="match status" value="1"/>
</dbReference>
<dbReference type="SUPFAM" id="SSF52172">
    <property type="entry name" value="CheY-like"/>
    <property type="match status" value="1"/>
</dbReference>
<dbReference type="Pfam" id="PF00158">
    <property type="entry name" value="Sigma54_activat"/>
    <property type="match status" value="1"/>
</dbReference>
<dbReference type="InterPro" id="IPR002078">
    <property type="entry name" value="Sigma_54_int"/>
</dbReference>
<keyword evidence="2" id="KW-0067">ATP-binding</keyword>
<keyword evidence="6" id="KW-0597">Phosphoprotein</keyword>
<evidence type="ECO:0000259" key="7">
    <source>
        <dbReference type="PROSITE" id="PS50045"/>
    </source>
</evidence>
<dbReference type="Pfam" id="PF00072">
    <property type="entry name" value="Response_reg"/>
    <property type="match status" value="1"/>
</dbReference>
<dbReference type="HOGENOM" id="CLU_000445_0_6_10"/>
<feature type="domain" description="Response regulatory" evidence="8">
    <location>
        <begin position="5"/>
        <end position="119"/>
    </location>
</feature>
<dbReference type="InterPro" id="IPR011006">
    <property type="entry name" value="CheY-like_superfamily"/>
</dbReference>
<dbReference type="GO" id="GO:0043565">
    <property type="term" value="F:sequence-specific DNA binding"/>
    <property type="evidence" value="ECO:0007669"/>
    <property type="project" value="InterPro"/>
</dbReference>
<dbReference type="eggNOG" id="COG2204">
    <property type="taxonomic scope" value="Bacteria"/>
</dbReference>
<name>G8R5S6_OWEHD</name>
<dbReference type="InterPro" id="IPR058031">
    <property type="entry name" value="AAA_lid_NorR"/>
</dbReference>
<dbReference type="PROSITE" id="PS50110">
    <property type="entry name" value="RESPONSE_REGULATORY"/>
    <property type="match status" value="1"/>
</dbReference>
<evidence type="ECO:0000256" key="3">
    <source>
        <dbReference type="ARBA" id="ARBA00023015"/>
    </source>
</evidence>
<keyword evidence="4 9" id="KW-0238">DNA-binding</keyword>
<reference evidence="9 10" key="1">
    <citation type="journal article" date="2012" name="Stand. Genomic Sci.">
        <title>Genome sequence of the orange-pigmented seawater bacterium Owenweeksia hongkongensis type strain (UST20020801(T)).</title>
        <authorList>
            <person name="Riedel T."/>
            <person name="Held B."/>
            <person name="Nolan M."/>
            <person name="Lucas S."/>
            <person name="Lapidus A."/>
            <person name="Tice H."/>
            <person name="Del Rio T.G."/>
            <person name="Cheng J.F."/>
            <person name="Han C."/>
            <person name="Tapia R."/>
            <person name="Goodwin L.A."/>
            <person name="Pitluck S."/>
            <person name="Liolios K."/>
            <person name="Mavromatis K."/>
            <person name="Pagani I."/>
            <person name="Ivanova N."/>
            <person name="Mikhailova N."/>
            <person name="Pati A."/>
            <person name="Chen A."/>
            <person name="Palaniappan K."/>
            <person name="Rohde M."/>
            <person name="Tindall B.J."/>
            <person name="Detter J.C."/>
            <person name="Goker M."/>
            <person name="Woyke T."/>
            <person name="Bristow J."/>
            <person name="Eisen J.A."/>
            <person name="Markowitz V."/>
            <person name="Hugenholtz P."/>
            <person name="Klenk H.P."/>
            <person name="Kyrpides N.C."/>
        </authorList>
    </citation>
    <scope>NUCLEOTIDE SEQUENCE</scope>
    <source>
        <strain evidence="10">DSM 17368 / JCM 12287 / NRRL B-23963</strain>
    </source>
</reference>
<dbReference type="InterPro" id="IPR025943">
    <property type="entry name" value="Sigma_54_int_dom_ATP-bd_2"/>
</dbReference>
<keyword evidence="5" id="KW-0804">Transcription</keyword>
<keyword evidence="1" id="KW-0547">Nucleotide-binding</keyword>
<organism evidence="9 10">
    <name type="scientific">Owenweeksia hongkongensis (strain DSM 17368 / CIP 108786 / JCM 12287 / NRRL B-23963 / UST20020801)</name>
    <dbReference type="NCBI Taxonomy" id="926562"/>
    <lineage>
        <taxon>Bacteria</taxon>
        <taxon>Pseudomonadati</taxon>
        <taxon>Bacteroidota</taxon>
        <taxon>Flavobacteriia</taxon>
        <taxon>Flavobacteriales</taxon>
        <taxon>Owenweeksiaceae</taxon>
        <taxon>Owenweeksia</taxon>
    </lineage>
</organism>
<dbReference type="PRINTS" id="PR01590">
    <property type="entry name" value="HTHFIS"/>
</dbReference>
<dbReference type="InterPro" id="IPR009057">
    <property type="entry name" value="Homeodomain-like_sf"/>
</dbReference>
<feature type="modified residue" description="4-aspartylphosphate" evidence="6">
    <location>
        <position position="54"/>
    </location>
</feature>
<evidence type="ECO:0000313" key="10">
    <source>
        <dbReference type="Proteomes" id="UP000005631"/>
    </source>
</evidence>
<sequence length="445" mass="49058">MSIEHILIVDDSHDMLEVLRRQLGDLGHTTFQASNVMDAVDILKGSKPDLLITDLQMPGVNGMQLVKYASENFPQLPVLVITGYPSVENAIDAVKSGAIDYLVKPFTKAELESAVNKSLLNTRGAKQAEVLTSGADKNKAALSYHGIIGQSEALEKTKDVIERIKDNKVTTLINGESGTGKELVARAIHYSGRFAKSPFVAVNCGGIPENLLESELFGYTKGAFTGADSTRAGFFQAADGGTIFLDEIGNASLQVQQRLLRVLQEKEVMMIGSTKAQKIDVRVVAATNSDLLEMSKTGTFREDLYYRLNVVNLEIPPLRKRKDDIPILASYFVGKFIREFNKPKLHITAKAMEVLLRYHWPGNIRELENTIQRCIIMADDEIGIDQLPDHLKMAAPSSDIEDNQWATLAEVEKKHIEKVLLSVGGNKTKAAEILGIDRKTLRGKL</sequence>
<dbReference type="Gene3D" id="3.40.50.2300">
    <property type="match status" value="1"/>
</dbReference>
<evidence type="ECO:0000259" key="8">
    <source>
        <dbReference type="PROSITE" id="PS50110"/>
    </source>
</evidence>
<dbReference type="PROSITE" id="PS00676">
    <property type="entry name" value="SIGMA54_INTERACT_2"/>
    <property type="match status" value="1"/>
</dbReference>
<protein>
    <submittedName>
        <fullName evidence="9">Response regulator with CheY-like receiver, AAA-type ATPase, and DNA-binding domains</fullName>
    </submittedName>
</protein>
<evidence type="ECO:0000256" key="5">
    <source>
        <dbReference type="ARBA" id="ARBA00023163"/>
    </source>
</evidence>
<dbReference type="GO" id="GO:0005524">
    <property type="term" value="F:ATP binding"/>
    <property type="evidence" value="ECO:0007669"/>
    <property type="project" value="UniProtKB-KW"/>
</dbReference>
<dbReference type="PANTHER" id="PTHR32071:SF57">
    <property type="entry name" value="C4-DICARBOXYLATE TRANSPORT TRANSCRIPTIONAL REGULATORY PROTEIN DCTD"/>
    <property type="match status" value="1"/>
</dbReference>
<evidence type="ECO:0000256" key="1">
    <source>
        <dbReference type="ARBA" id="ARBA00022741"/>
    </source>
</evidence>
<dbReference type="FunFam" id="3.40.50.300:FF:000006">
    <property type="entry name" value="DNA-binding transcriptional regulator NtrC"/>
    <property type="match status" value="1"/>
</dbReference>
<dbReference type="PROSITE" id="PS50045">
    <property type="entry name" value="SIGMA54_INTERACT_4"/>
    <property type="match status" value="1"/>
</dbReference>
<evidence type="ECO:0000256" key="4">
    <source>
        <dbReference type="ARBA" id="ARBA00023125"/>
    </source>
</evidence>
<evidence type="ECO:0000313" key="9">
    <source>
        <dbReference type="EMBL" id="AEV34392.1"/>
    </source>
</evidence>
<dbReference type="SUPFAM" id="SSF46689">
    <property type="entry name" value="Homeodomain-like"/>
    <property type="match status" value="1"/>
</dbReference>
<dbReference type="OrthoDB" id="5401077at2"/>
<proteinExistence type="predicted"/>
<dbReference type="GO" id="GO:0000160">
    <property type="term" value="P:phosphorelay signal transduction system"/>
    <property type="evidence" value="ECO:0007669"/>
    <property type="project" value="InterPro"/>
</dbReference>
<dbReference type="AlphaFoldDB" id="G8R5S6"/>
<dbReference type="PROSITE" id="PS00688">
    <property type="entry name" value="SIGMA54_INTERACT_3"/>
    <property type="match status" value="1"/>
</dbReference>
<dbReference type="InterPro" id="IPR001789">
    <property type="entry name" value="Sig_transdc_resp-reg_receiver"/>
</dbReference>
<feature type="domain" description="Sigma-54 factor interaction" evidence="7">
    <location>
        <begin position="147"/>
        <end position="376"/>
    </location>
</feature>
<dbReference type="EMBL" id="CP003156">
    <property type="protein sequence ID" value="AEV34392.1"/>
    <property type="molecule type" value="Genomic_DNA"/>
</dbReference>
<dbReference type="PANTHER" id="PTHR32071">
    <property type="entry name" value="TRANSCRIPTIONAL REGULATORY PROTEIN"/>
    <property type="match status" value="1"/>
</dbReference>
<keyword evidence="3" id="KW-0805">Transcription regulation</keyword>
<dbReference type="Gene3D" id="1.10.8.60">
    <property type="match status" value="1"/>
</dbReference>
<dbReference type="Pfam" id="PF25601">
    <property type="entry name" value="AAA_lid_14"/>
    <property type="match status" value="1"/>
</dbReference>
<dbReference type="InterPro" id="IPR003593">
    <property type="entry name" value="AAA+_ATPase"/>
</dbReference>
<dbReference type="CDD" id="cd00009">
    <property type="entry name" value="AAA"/>
    <property type="match status" value="1"/>
</dbReference>
<dbReference type="SMART" id="SM00448">
    <property type="entry name" value="REC"/>
    <property type="match status" value="1"/>
</dbReference>
<dbReference type="Pfam" id="PF02954">
    <property type="entry name" value="HTH_8"/>
    <property type="match status" value="1"/>
</dbReference>
<gene>
    <name evidence="9" type="ordered locus">Oweho_3443</name>
</gene>
<dbReference type="InterPro" id="IPR002197">
    <property type="entry name" value="HTH_Fis"/>
</dbReference>
<dbReference type="GO" id="GO:0006355">
    <property type="term" value="P:regulation of DNA-templated transcription"/>
    <property type="evidence" value="ECO:0007669"/>
    <property type="project" value="InterPro"/>
</dbReference>
<dbReference type="SUPFAM" id="SSF52540">
    <property type="entry name" value="P-loop containing nucleoside triphosphate hydrolases"/>
    <property type="match status" value="1"/>
</dbReference>
<dbReference type="InterPro" id="IPR025944">
    <property type="entry name" value="Sigma_54_int_dom_CS"/>
</dbReference>
<evidence type="ECO:0000256" key="6">
    <source>
        <dbReference type="PROSITE-ProRule" id="PRU00169"/>
    </source>
</evidence>
<dbReference type="SMART" id="SM00382">
    <property type="entry name" value="AAA"/>
    <property type="match status" value="1"/>
</dbReference>